<gene>
    <name evidence="1" type="ORF">FHX64_002011</name>
</gene>
<evidence type="ECO:0000313" key="2">
    <source>
        <dbReference type="Proteomes" id="UP000544222"/>
    </source>
</evidence>
<dbReference type="RefSeq" id="WP_221202192.1">
    <property type="nucleotide sequence ID" value="NZ_JACHYB010000002.1"/>
</dbReference>
<proteinExistence type="predicted"/>
<reference evidence="1 2" key="1">
    <citation type="submission" date="2020-08" db="EMBL/GenBank/DDBJ databases">
        <title>Genomic Encyclopedia of Type Strains, Phase IV (KMG-IV): sequencing the most valuable type-strain genomes for metagenomic binning, comparative biology and taxonomic classification.</title>
        <authorList>
            <person name="Goeker M."/>
        </authorList>
    </citation>
    <scope>NUCLEOTIDE SEQUENCE [LARGE SCALE GENOMIC DNA]</scope>
    <source>
        <strain evidence="1 2">DSM 27471</strain>
    </source>
</reference>
<organism evidence="1 2">
    <name type="scientific">Microbacter margulisiae</name>
    <dbReference type="NCBI Taxonomy" id="1350067"/>
    <lineage>
        <taxon>Bacteria</taxon>
        <taxon>Pseudomonadati</taxon>
        <taxon>Bacteroidota</taxon>
        <taxon>Bacteroidia</taxon>
        <taxon>Bacteroidales</taxon>
        <taxon>Porphyromonadaceae</taxon>
        <taxon>Microbacter</taxon>
    </lineage>
</organism>
<name>A0A7W5DT79_9PORP</name>
<dbReference type="EMBL" id="JACHYB010000002">
    <property type="protein sequence ID" value="MBB3187813.1"/>
    <property type="molecule type" value="Genomic_DNA"/>
</dbReference>
<comment type="caution">
    <text evidence="1">The sequence shown here is derived from an EMBL/GenBank/DDBJ whole genome shotgun (WGS) entry which is preliminary data.</text>
</comment>
<dbReference type="AlphaFoldDB" id="A0A7W5DT79"/>
<dbReference type="Proteomes" id="UP000544222">
    <property type="component" value="Unassembled WGS sequence"/>
</dbReference>
<protein>
    <submittedName>
        <fullName evidence="1">Uncharacterized protein</fullName>
    </submittedName>
</protein>
<keyword evidence="2" id="KW-1185">Reference proteome</keyword>
<sequence length="599" mass="67689">MFRTDLHTFHIPVMGIGYTIDTPIKVAPWGISSVISLVDDLLMEKMRAWYSKKWDLPFHPITDKTEDSRAKRITAYLDMVDELVSKKVDEIKQSSLQIGGACARYMELLPDTSLVKQSYFQLFQHSNALEIKMWVDKHIEAGSIDVNIMTKLDKENYKNGEKLPAAFNDGHAALRGFAQSTLRGAIVLSAGMNPRLYSYLDQFPDFFPDADGRLKKKIILKVSDFRSALIQGKFLAKKGLWVSEYRIESGLNCGGHAFASQGELMGPILELFKTNRQQLHKEVHAIFVDALMSKNLMIPSSMLPFKITVQGGVGTAEEHQFLLENYDLNSIGWGTPFLLVPEATNVDKDTLDLLCKSTEKDLYLSTISPFGVPFNSLRSNTKDLEKEQNILLGSPGAHCTKKFAQLNKEFTERAICTASKQYQKLKITELKTKNLTDTEYQKAYRRIVEKSCICVGLGTSALLNHHLDTTSEGSGVSVCPGPNMAYFSKPVSLKTMVDHIYGRTNIIERSDRKNIFINELKINIDYLQQQMDDAPQPWDAKQKENFTVYSNQLLEGIDYYKHLFPNTKDNMAIFRNTFLDELGVLERRLTALQTVGAIG</sequence>
<evidence type="ECO:0000313" key="1">
    <source>
        <dbReference type="EMBL" id="MBB3187813.1"/>
    </source>
</evidence>
<accession>A0A7W5DT79</accession>